<dbReference type="ExpressionAtlas" id="A0A0Q3G4C9">
    <property type="expression patterns" value="baseline and differential"/>
</dbReference>
<dbReference type="Proteomes" id="UP000008810">
    <property type="component" value="Chromosome 2"/>
</dbReference>
<reference evidence="1" key="2">
    <citation type="submission" date="2017-06" db="EMBL/GenBank/DDBJ databases">
        <title>WGS assembly of Brachypodium distachyon.</title>
        <authorList>
            <consortium name="The International Brachypodium Initiative"/>
            <person name="Lucas S."/>
            <person name="Harmon-Smith M."/>
            <person name="Lail K."/>
            <person name="Tice H."/>
            <person name="Grimwood J."/>
            <person name="Bruce D."/>
            <person name="Barry K."/>
            <person name="Shu S."/>
            <person name="Lindquist E."/>
            <person name="Wang M."/>
            <person name="Pitluck S."/>
            <person name="Vogel J.P."/>
            <person name="Garvin D.F."/>
            <person name="Mockler T.C."/>
            <person name="Schmutz J."/>
            <person name="Rokhsar D."/>
            <person name="Bevan M.W."/>
        </authorList>
    </citation>
    <scope>NUCLEOTIDE SEQUENCE</scope>
    <source>
        <strain evidence="1">Bd21</strain>
    </source>
</reference>
<dbReference type="EnsemblPlants" id="KQK06125">
    <property type="protein sequence ID" value="KQK06125"/>
    <property type="gene ID" value="BRADI_2g24717v3"/>
</dbReference>
<dbReference type="Gramene" id="KQK06129">
    <property type="protein sequence ID" value="KQK06129"/>
    <property type="gene ID" value="BRADI_2g24717v3"/>
</dbReference>
<reference evidence="2" key="3">
    <citation type="submission" date="2018-08" db="UniProtKB">
        <authorList>
            <consortium name="EnsemblPlants"/>
        </authorList>
    </citation>
    <scope>IDENTIFICATION</scope>
    <source>
        <strain evidence="2">cv. Bd21</strain>
    </source>
</reference>
<dbReference type="Gramene" id="KQK06125">
    <property type="protein sequence ID" value="KQK06125"/>
    <property type="gene ID" value="BRADI_2g24717v3"/>
</dbReference>
<proteinExistence type="predicted"/>
<organism evidence="1">
    <name type="scientific">Brachypodium distachyon</name>
    <name type="common">Purple false brome</name>
    <name type="synonym">Trachynia distachya</name>
    <dbReference type="NCBI Taxonomy" id="15368"/>
    <lineage>
        <taxon>Eukaryota</taxon>
        <taxon>Viridiplantae</taxon>
        <taxon>Streptophyta</taxon>
        <taxon>Embryophyta</taxon>
        <taxon>Tracheophyta</taxon>
        <taxon>Spermatophyta</taxon>
        <taxon>Magnoliopsida</taxon>
        <taxon>Liliopsida</taxon>
        <taxon>Poales</taxon>
        <taxon>Poaceae</taxon>
        <taxon>BOP clade</taxon>
        <taxon>Pooideae</taxon>
        <taxon>Stipodae</taxon>
        <taxon>Brachypodieae</taxon>
        <taxon>Brachypodium</taxon>
    </lineage>
</organism>
<protein>
    <submittedName>
        <fullName evidence="1 2">Uncharacterized protein</fullName>
    </submittedName>
</protein>
<evidence type="ECO:0000313" key="2">
    <source>
        <dbReference type="EnsemblPlants" id="KQK06125"/>
    </source>
</evidence>
<dbReference type="EnsemblPlants" id="KQK06127">
    <property type="protein sequence ID" value="KQK06127"/>
    <property type="gene ID" value="BRADI_2g24717v3"/>
</dbReference>
<gene>
    <name evidence="1" type="ORF">BRADI_2g24717v3</name>
</gene>
<reference evidence="1 2" key="1">
    <citation type="journal article" date="2010" name="Nature">
        <title>Genome sequencing and analysis of the model grass Brachypodium distachyon.</title>
        <authorList>
            <consortium name="International Brachypodium Initiative"/>
        </authorList>
    </citation>
    <scope>NUCLEOTIDE SEQUENCE [LARGE SCALE GENOMIC DNA]</scope>
    <source>
        <strain evidence="1 2">Bd21</strain>
    </source>
</reference>
<sequence length="97" mass="11091">MQNILMILALKHVEMVPLHLLSPNSCFPRVREDSQPSGRPSTPTRLCHRHDTCYWGALPRCAVPIRLGALFSLVTVLLHPTPRRDPEDFWREPAETP</sequence>
<keyword evidence="3" id="KW-1185">Reference proteome</keyword>
<dbReference type="AlphaFoldDB" id="A0A0Q3G4C9"/>
<evidence type="ECO:0000313" key="3">
    <source>
        <dbReference type="Proteomes" id="UP000008810"/>
    </source>
</evidence>
<accession>A0A0Q3G4C9</accession>
<evidence type="ECO:0000313" key="1">
    <source>
        <dbReference type="EMBL" id="KQK06127.1"/>
    </source>
</evidence>
<dbReference type="Gramene" id="KQK06127">
    <property type="protein sequence ID" value="KQK06127"/>
    <property type="gene ID" value="BRADI_2g24717v3"/>
</dbReference>
<dbReference type="EMBL" id="CM000881">
    <property type="protein sequence ID" value="KQK06127.1"/>
    <property type="molecule type" value="Genomic_DNA"/>
</dbReference>
<dbReference type="EnsemblPlants" id="KQK06129">
    <property type="protein sequence ID" value="KQK06129"/>
    <property type="gene ID" value="BRADI_2g24717v3"/>
</dbReference>
<dbReference type="EMBL" id="CM000881">
    <property type="protein sequence ID" value="KQK06129.1"/>
    <property type="molecule type" value="Genomic_DNA"/>
</dbReference>
<name>A0A0Q3G4C9_BRADI</name>
<dbReference type="EMBL" id="CM000881">
    <property type="protein sequence ID" value="KQK06125.1"/>
    <property type="molecule type" value="Genomic_DNA"/>
</dbReference>